<accession>A0ABZ0LLE3</accession>
<name>A0ABZ0LLE3_9ACTN</name>
<keyword evidence="2" id="KW-0812">Transmembrane</keyword>
<evidence type="ECO:0000256" key="1">
    <source>
        <dbReference type="SAM" id="MobiDB-lite"/>
    </source>
</evidence>
<evidence type="ECO:0000313" key="4">
    <source>
        <dbReference type="Proteomes" id="UP001301731"/>
    </source>
</evidence>
<organism evidence="3 4">
    <name type="scientific">Streptomyces solicathayae</name>
    <dbReference type="NCBI Taxonomy" id="3081768"/>
    <lineage>
        <taxon>Bacteria</taxon>
        <taxon>Bacillati</taxon>
        <taxon>Actinomycetota</taxon>
        <taxon>Actinomycetes</taxon>
        <taxon>Kitasatosporales</taxon>
        <taxon>Streptomycetaceae</taxon>
        <taxon>Streptomyces</taxon>
    </lineage>
</organism>
<keyword evidence="2" id="KW-1133">Transmembrane helix</keyword>
<keyword evidence="4" id="KW-1185">Reference proteome</keyword>
<evidence type="ECO:0000256" key="2">
    <source>
        <dbReference type="SAM" id="Phobius"/>
    </source>
</evidence>
<keyword evidence="2" id="KW-0472">Membrane</keyword>
<feature type="compositionally biased region" description="Basic and acidic residues" evidence="1">
    <location>
        <begin position="1"/>
        <end position="35"/>
    </location>
</feature>
<protein>
    <submittedName>
        <fullName evidence="3">Uncharacterized protein</fullName>
    </submittedName>
</protein>
<sequence length="114" mass="11832">MSASEKSDRDPSRRSGADHVRPAEEMDAHAVERPRPAATGALRALPAPFAEKARTAAYVARGTGGTLWAAVRSHKAATGGAVVGATAAITGAYALGRRARRRSGPLARLLGSRF</sequence>
<gene>
    <name evidence="3" type="ORF">R2D22_02485</name>
</gene>
<dbReference type="EMBL" id="CP137573">
    <property type="protein sequence ID" value="WOX20313.1"/>
    <property type="molecule type" value="Genomic_DNA"/>
</dbReference>
<feature type="transmembrane region" description="Helical" evidence="2">
    <location>
        <begin position="76"/>
        <end position="96"/>
    </location>
</feature>
<proteinExistence type="predicted"/>
<dbReference type="RefSeq" id="WP_318100779.1">
    <property type="nucleotide sequence ID" value="NZ_CP137573.1"/>
</dbReference>
<evidence type="ECO:0000313" key="3">
    <source>
        <dbReference type="EMBL" id="WOX20313.1"/>
    </source>
</evidence>
<feature type="region of interest" description="Disordered" evidence="1">
    <location>
        <begin position="1"/>
        <end position="39"/>
    </location>
</feature>
<reference evidence="3 4" key="1">
    <citation type="submission" date="2023-10" db="EMBL/GenBank/DDBJ databases">
        <title>The genome sequence of Streptomyces sp. HUAS YS2.</title>
        <authorList>
            <person name="Mo P."/>
        </authorList>
    </citation>
    <scope>NUCLEOTIDE SEQUENCE [LARGE SCALE GENOMIC DNA]</scope>
    <source>
        <strain evidence="3 4">HUAS YS2</strain>
    </source>
</reference>
<dbReference type="Proteomes" id="UP001301731">
    <property type="component" value="Chromosome"/>
</dbReference>